<dbReference type="InterPro" id="IPR016181">
    <property type="entry name" value="Acyl_CoA_acyltransferase"/>
</dbReference>
<sequence length="228" mass="25680">MFSALEKVDYRAAVSEADRDAVFRLRYDAYERERAVGPTPTRRLSDRYDDLANTMVTSIHLDGALAATIRISVMTPEQPDGPDGPPFADVVDPMLAAGKVLIDPTRHATDEGFSNAYPGLMPYLTTRVAWMAAEYFDADVILASVRTEHQAFYRRVFGCVLICEPRPYPPLTKPLSLMMLDFKAAREKVLQRYPSFRSTAFERRMLFEPFYGAAKRELPAEPAMARSA</sequence>
<evidence type="ECO:0000313" key="3">
    <source>
        <dbReference type="Proteomes" id="UP000553963"/>
    </source>
</evidence>
<evidence type="ECO:0000259" key="1">
    <source>
        <dbReference type="Pfam" id="PF21926"/>
    </source>
</evidence>
<feature type="domain" description="N-acyl amino acid synthase FeeM catalytic core" evidence="1">
    <location>
        <begin position="21"/>
        <end position="181"/>
    </location>
</feature>
<dbReference type="Proteomes" id="UP000553963">
    <property type="component" value="Unassembled WGS sequence"/>
</dbReference>
<protein>
    <recommendedName>
        <fullName evidence="1">N-acyl amino acid synthase FeeM catalytic core domain-containing protein</fullName>
    </recommendedName>
</protein>
<reference evidence="2 3" key="1">
    <citation type="submission" date="2020-08" db="EMBL/GenBank/DDBJ databases">
        <title>Genomic Encyclopedia of Type Strains, Phase IV (KMG-IV): sequencing the most valuable type-strain genomes for metagenomic binning, comparative biology and taxonomic classification.</title>
        <authorList>
            <person name="Goeker M."/>
        </authorList>
    </citation>
    <scope>NUCLEOTIDE SEQUENCE [LARGE SCALE GENOMIC DNA]</scope>
    <source>
        <strain evidence="2 3">DSM 25966</strain>
    </source>
</reference>
<dbReference type="RefSeq" id="WP_380147418.1">
    <property type="nucleotide sequence ID" value="NZ_JBHLWW010000007.1"/>
</dbReference>
<comment type="caution">
    <text evidence="2">The sequence shown here is derived from an EMBL/GenBank/DDBJ whole genome shotgun (WGS) entry which is preliminary data.</text>
</comment>
<dbReference type="Pfam" id="PF21926">
    <property type="entry name" value="FeeM"/>
    <property type="match status" value="1"/>
</dbReference>
<proteinExistence type="predicted"/>
<name>A0A840AT28_9HYPH</name>
<dbReference type="InterPro" id="IPR054597">
    <property type="entry name" value="FeeM_cat"/>
</dbReference>
<dbReference type="Gene3D" id="3.40.630.30">
    <property type="match status" value="1"/>
</dbReference>
<accession>A0A840AT28</accession>
<organism evidence="2 3">
    <name type="scientific">Kaistia hirudinis</name>
    <dbReference type="NCBI Taxonomy" id="1293440"/>
    <lineage>
        <taxon>Bacteria</taxon>
        <taxon>Pseudomonadati</taxon>
        <taxon>Pseudomonadota</taxon>
        <taxon>Alphaproteobacteria</taxon>
        <taxon>Hyphomicrobiales</taxon>
        <taxon>Kaistiaceae</taxon>
        <taxon>Kaistia</taxon>
    </lineage>
</organism>
<dbReference type="AlphaFoldDB" id="A0A840AT28"/>
<keyword evidence="3" id="KW-1185">Reference proteome</keyword>
<evidence type="ECO:0000313" key="2">
    <source>
        <dbReference type="EMBL" id="MBB3932378.1"/>
    </source>
</evidence>
<dbReference type="EMBL" id="JACIDS010000004">
    <property type="protein sequence ID" value="MBB3932378.1"/>
    <property type="molecule type" value="Genomic_DNA"/>
</dbReference>
<gene>
    <name evidence="2" type="ORF">GGR25_003436</name>
</gene>
<dbReference type="SUPFAM" id="SSF55729">
    <property type="entry name" value="Acyl-CoA N-acyltransferases (Nat)"/>
    <property type="match status" value="1"/>
</dbReference>